<organism evidence="9 10">
    <name type="scientific">Bradyrhizobium zhanjiangense</name>
    <dbReference type="NCBI Taxonomy" id="1325107"/>
    <lineage>
        <taxon>Bacteria</taxon>
        <taxon>Pseudomonadati</taxon>
        <taxon>Pseudomonadota</taxon>
        <taxon>Alphaproteobacteria</taxon>
        <taxon>Hyphomicrobiales</taxon>
        <taxon>Nitrobacteraceae</taxon>
        <taxon>Bradyrhizobium</taxon>
    </lineage>
</organism>
<protein>
    <recommendedName>
        <fullName evidence="3">ornithine aminotransferase</fullName>
        <ecNumber evidence="3">2.6.1.13</ecNumber>
    </recommendedName>
    <alternativeName>
        <fullName evidence="7">Ornithine--oxo-acid aminotransferase</fullName>
    </alternativeName>
</protein>
<dbReference type="InterPro" id="IPR010164">
    <property type="entry name" value="Orn_aminotrans"/>
</dbReference>
<dbReference type="EMBL" id="RDRA01000007">
    <property type="protein sequence ID" value="RXG95586.1"/>
    <property type="molecule type" value="Genomic_DNA"/>
</dbReference>
<dbReference type="Pfam" id="PF00202">
    <property type="entry name" value="Aminotran_3"/>
    <property type="match status" value="1"/>
</dbReference>
<dbReference type="NCBIfam" id="TIGR01885">
    <property type="entry name" value="Orn_aminotrans"/>
    <property type="match status" value="1"/>
</dbReference>
<evidence type="ECO:0000256" key="2">
    <source>
        <dbReference type="ARBA" id="ARBA00004998"/>
    </source>
</evidence>
<dbReference type="InterPro" id="IPR015421">
    <property type="entry name" value="PyrdxlP-dep_Trfase_major"/>
</dbReference>
<dbReference type="PANTHER" id="PTHR11986:SF18">
    <property type="entry name" value="ORNITHINE AMINOTRANSFERASE, MITOCHONDRIAL"/>
    <property type="match status" value="1"/>
</dbReference>
<dbReference type="SUPFAM" id="SSF53383">
    <property type="entry name" value="PLP-dependent transferases"/>
    <property type="match status" value="1"/>
</dbReference>
<evidence type="ECO:0000256" key="4">
    <source>
        <dbReference type="ARBA" id="ARBA00022576"/>
    </source>
</evidence>
<dbReference type="InterPro" id="IPR015424">
    <property type="entry name" value="PyrdxlP-dep_Trfase"/>
</dbReference>
<comment type="similarity">
    <text evidence="8">Belongs to the class-III pyridoxal-phosphate-dependent aminotransferase family.</text>
</comment>
<comment type="pathway">
    <text evidence="2">Amino-acid biosynthesis; L-proline biosynthesis; L-glutamate 5-semialdehyde from L-ornithine: step 1/1.</text>
</comment>
<keyword evidence="10" id="KW-1185">Reference proteome</keyword>
<dbReference type="RefSeq" id="WP_128939691.1">
    <property type="nucleotide sequence ID" value="NZ_RDRA01000007.1"/>
</dbReference>
<dbReference type="InterPro" id="IPR015422">
    <property type="entry name" value="PyrdxlP-dep_Trfase_small"/>
</dbReference>
<dbReference type="Gene3D" id="3.40.640.10">
    <property type="entry name" value="Type I PLP-dependent aspartate aminotransferase-like (Major domain)"/>
    <property type="match status" value="1"/>
</dbReference>
<comment type="cofactor">
    <cofactor evidence="1">
        <name>pyridoxal 5'-phosphate</name>
        <dbReference type="ChEBI" id="CHEBI:597326"/>
    </cofactor>
</comment>
<evidence type="ECO:0000256" key="5">
    <source>
        <dbReference type="ARBA" id="ARBA00022679"/>
    </source>
</evidence>
<evidence type="ECO:0000256" key="3">
    <source>
        <dbReference type="ARBA" id="ARBA00012924"/>
    </source>
</evidence>
<proteinExistence type="inferred from homology"/>
<evidence type="ECO:0000313" key="9">
    <source>
        <dbReference type="EMBL" id="RXG95586.1"/>
    </source>
</evidence>
<evidence type="ECO:0000256" key="1">
    <source>
        <dbReference type="ARBA" id="ARBA00001933"/>
    </source>
</evidence>
<dbReference type="PANTHER" id="PTHR11986">
    <property type="entry name" value="AMINOTRANSFERASE CLASS III"/>
    <property type="match status" value="1"/>
</dbReference>
<keyword evidence="6 8" id="KW-0663">Pyridoxal phosphate</keyword>
<sequence>MSASVIDFIATEARFGARNYEPIGVVLSRGEGVWVWDTEGNRYLDCLSAYSAVSQGHCHPKILAAMVEQAHRLTLTSRAFHNDQLALFYEEIAALTGSHKVLPMNSGAEAVESAIKSVRKWGYEVKGVPDGQAEVIVCANNFHGRTLGIVGFSTDPETRTHFGPFAPGFRIIPFGDAAALEEAITPNTVAFLVEPIQGEAGVVIPPAGYFTEVRELCTANNVMLVLDEIQTGLGRTGKLLAEQHEGIEADVTLLGKALSGGFYPVSAVLSNNDVLGTLRPGQHGSTFGGNPLACAVARAAIRVLVEEGMIDNAARQGARFLQGLKDIRANTIREVRGRGLMLAVELHPEAGRARRYCEALQAKGILAKDTHEHTIRIAPPLVITSDQVDWALERLATTLTQDFS</sequence>
<dbReference type="PROSITE" id="PS00600">
    <property type="entry name" value="AA_TRANSFER_CLASS_3"/>
    <property type="match status" value="1"/>
</dbReference>
<keyword evidence="5" id="KW-0808">Transferase</keyword>
<dbReference type="InterPro" id="IPR005814">
    <property type="entry name" value="Aminotrans_3"/>
</dbReference>
<dbReference type="CDD" id="cd00610">
    <property type="entry name" value="OAT_like"/>
    <property type="match status" value="1"/>
</dbReference>
<evidence type="ECO:0000256" key="6">
    <source>
        <dbReference type="ARBA" id="ARBA00022898"/>
    </source>
</evidence>
<dbReference type="Proteomes" id="UP000289946">
    <property type="component" value="Unassembled WGS sequence"/>
</dbReference>
<evidence type="ECO:0000256" key="7">
    <source>
        <dbReference type="ARBA" id="ARBA00030587"/>
    </source>
</evidence>
<keyword evidence="4" id="KW-0032">Aminotransferase</keyword>
<dbReference type="EC" id="2.6.1.13" evidence="3"/>
<dbReference type="Gene3D" id="3.90.1150.10">
    <property type="entry name" value="Aspartate Aminotransferase, domain 1"/>
    <property type="match status" value="1"/>
</dbReference>
<accession>A0ABY0DLS7</accession>
<evidence type="ECO:0000313" key="10">
    <source>
        <dbReference type="Proteomes" id="UP000289946"/>
    </source>
</evidence>
<reference evidence="9 10" key="1">
    <citation type="submission" date="2018-10" db="EMBL/GenBank/DDBJ databases">
        <title>Bradyrhizobium sp. nov., isolated from effective nodules of peanut in China.</title>
        <authorList>
            <person name="Li Y."/>
        </authorList>
    </citation>
    <scope>NUCLEOTIDE SEQUENCE [LARGE SCALE GENOMIC DNA]</scope>
    <source>
        <strain evidence="9 10">CCBAU 51781</strain>
    </source>
</reference>
<name>A0ABY0DLS7_9BRAD</name>
<evidence type="ECO:0000256" key="8">
    <source>
        <dbReference type="RuleBase" id="RU003560"/>
    </source>
</evidence>
<dbReference type="PIRSF" id="PIRSF000521">
    <property type="entry name" value="Transaminase_4ab_Lys_Orn"/>
    <property type="match status" value="1"/>
</dbReference>
<gene>
    <name evidence="9" type="ORF">EAS62_13995</name>
</gene>
<comment type="caution">
    <text evidence="9">The sequence shown here is derived from an EMBL/GenBank/DDBJ whole genome shotgun (WGS) entry which is preliminary data.</text>
</comment>
<dbReference type="InterPro" id="IPR049704">
    <property type="entry name" value="Aminotrans_3_PPA_site"/>
</dbReference>
<dbReference type="InterPro" id="IPR050103">
    <property type="entry name" value="Class-III_PLP-dep_AT"/>
</dbReference>